<reference evidence="12 13" key="1">
    <citation type="submission" date="2015-08" db="EMBL/GenBank/DDBJ databases">
        <authorList>
            <person name="Babu N.S."/>
            <person name="Beckwith C.J."/>
            <person name="Beseler K.G."/>
            <person name="Brison A."/>
            <person name="Carone J.V."/>
            <person name="Caskin T.P."/>
            <person name="Diamond M."/>
            <person name="Durham M.E."/>
            <person name="Foxe J.M."/>
            <person name="Go M."/>
            <person name="Henderson B.A."/>
            <person name="Jones I.B."/>
            <person name="McGettigan J.A."/>
            <person name="Micheletti S.J."/>
            <person name="Nasrallah M.E."/>
            <person name="Ortiz D."/>
            <person name="Piller C.R."/>
            <person name="Privatt S.R."/>
            <person name="Schneider S.L."/>
            <person name="Sharp S."/>
            <person name="Smith T.C."/>
            <person name="Stanton J.D."/>
            <person name="Ullery H.E."/>
            <person name="Wilson R.J."/>
            <person name="Serrano M.G."/>
            <person name="Buck G."/>
            <person name="Lee V."/>
            <person name="Wang Y."/>
            <person name="Carvalho R."/>
            <person name="Voegtly L."/>
            <person name="Shi R."/>
            <person name="Duckworth R."/>
            <person name="Johnson A."/>
            <person name="Loviza R."/>
            <person name="Walstead R."/>
            <person name="Shah Z."/>
            <person name="Kiflezghi M."/>
            <person name="Wade K."/>
            <person name="Ball S.L."/>
            <person name="Bradley K.W."/>
            <person name="Asai D.J."/>
            <person name="Bowman C.A."/>
            <person name="Russell D.A."/>
            <person name="Pope W.H."/>
            <person name="Jacobs-Sera D."/>
            <person name="Hendrix R.W."/>
            <person name="Hatfull G.F."/>
        </authorList>
    </citation>
    <scope>NUCLEOTIDE SEQUENCE [LARGE SCALE GENOMIC DNA]</scope>
    <source>
        <strain evidence="12 13">DSM 27710</strain>
    </source>
</reference>
<evidence type="ECO:0000256" key="2">
    <source>
        <dbReference type="ARBA" id="ARBA00011738"/>
    </source>
</evidence>
<feature type="domain" description="Aminoacyl-transfer RNA synthetases class-II family profile" evidence="11">
    <location>
        <begin position="38"/>
        <end position="348"/>
    </location>
</feature>
<dbReference type="InterPro" id="IPR006195">
    <property type="entry name" value="aa-tRNA-synth_II"/>
</dbReference>
<dbReference type="InterPro" id="IPR004516">
    <property type="entry name" value="HisRS/HisZ"/>
</dbReference>
<evidence type="ECO:0000256" key="8">
    <source>
        <dbReference type="ARBA" id="ARBA00047639"/>
    </source>
</evidence>
<keyword evidence="5 9" id="KW-0067">ATP-binding</keyword>
<dbReference type="CDD" id="cd00773">
    <property type="entry name" value="HisRS-like_core"/>
    <property type="match status" value="1"/>
</dbReference>
<comment type="catalytic activity">
    <reaction evidence="8 9">
        <text>tRNA(His) + L-histidine + ATP = L-histidyl-tRNA(His) + AMP + diphosphate + H(+)</text>
        <dbReference type="Rhea" id="RHEA:17313"/>
        <dbReference type="Rhea" id="RHEA-COMP:9665"/>
        <dbReference type="Rhea" id="RHEA-COMP:9689"/>
        <dbReference type="ChEBI" id="CHEBI:15378"/>
        <dbReference type="ChEBI" id="CHEBI:30616"/>
        <dbReference type="ChEBI" id="CHEBI:33019"/>
        <dbReference type="ChEBI" id="CHEBI:57595"/>
        <dbReference type="ChEBI" id="CHEBI:78442"/>
        <dbReference type="ChEBI" id="CHEBI:78527"/>
        <dbReference type="ChEBI" id="CHEBI:456215"/>
        <dbReference type="EC" id="6.1.1.21"/>
    </reaction>
</comment>
<evidence type="ECO:0000256" key="5">
    <source>
        <dbReference type="ARBA" id="ARBA00022840"/>
    </source>
</evidence>
<feature type="binding site" evidence="10">
    <location>
        <position position="151"/>
    </location>
    <ligand>
        <name>L-histidine</name>
        <dbReference type="ChEBI" id="CHEBI:57595"/>
    </ligand>
</feature>
<evidence type="ECO:0000256" key="7">
    <source>
        <dbReference type="ARBA" id="ARBA00023146"/>
    </source>
</evidence>
<dbReference type="InterPro" id="IPR036621">
    <property type="entry name" value="Anticodon-bd_dom_sf"/>
</dbReference>
<dbReference type="InterPro" id="IPR033656">
    <property type="entry name" value="HisRS_anticodon"/>
</dbReference>
<dbReference type="EC" id="6.1.1.21" evidence="9"/>
<dbReference type="PANTHER" id="PTHR43707:SF1">
    <property type="entry name" value="HISTIDINE--TRNA LIGASE, MITOCHONDRIAL-RELATED"/>
    <property type="match status" value="1"/>
</dbReference>
<dbReference type="PIRSF" id="PIRSF001549">
    <property type="entry name" value="His-tRNA_synth"/>
    <property type="match status" value="1"/>
</dbReference>
<comment type="similarity">
    <text evidence="1 9">Belongs to the class-II aminoacyl-tRNA synthetase family.</text>
</comment>
<evidence type="ECO:0000256" key="9">
    <source>
        <dbReference type="HAMAP-Rule" id="MF_00127"/>
    </source>
</evidence>
<protein>
    <recommendedName>
        <fullName evidence="9">Histidine--tRNA ligase</fullName>
        <ecNumber evidence="9">6.1.1.21</ecNumber>
    </recommendedName>
    <alternativeName>
        <fullName evidence="9">Histidyl-tRNA synthetase</fullName>
        <shortName evidence="9">HisRS</shortName>
    </alternativeName>
</protein>
<dbReference type="PROSITE" id="PS50862">
    <property type="entry name" value="AA_TRNA_LIGASE_II"/>
    <property type="match status" value="1"/>
</dbReference>
<dbReference type="InterPro" id="IPR004154">
    <property type="entry name" value="Anticodon-bd"/>
</dbReference>
<sequence>MARVIRAPSEVVLKITSVKGMNDVLPTAEGEESPFNSRIWENVEGVVRETFRRFAFDRVRTPVVEEAQLFARSVGEATDIVGKEMYTFPDRSGKKVLALQPEGTAGAARAFVEHGLGMRDPVQRWWYLGPMFRHERQQRFRYRQFYQVGAESFGVAAPEADVEILAICNTILRELGLEGIELRLNSLGDAECRPAYLELLTAYLRKHADELCGDCRDRLERNPLRVLDCKNEGCRAVTTGAPASYDHLCAPCSEHFERVQAGAKALGIAYRLDSRLVRGLDYYTRTAFEFLASALGSGQQTAVCGGGRYDALVKMLGGPDTPATGFGMGVERICALLAQAKGIPAAHPALFVALGDEAARDRAMALATEARNAGLSAEIDLRGGKLARQLSRADKRGARFAVVLGTTELETGVARLKELATGQATEVALVNLVGELAARLARR</sequence>
<feature type="binding site" evidence="10">
    <location>
        <position position="278"/>
    </location>
    <ligand>
        <name>L-histidine</name>
        <dbReference type="ChEBI" id="CHEBI:57595"/>
    </ligand>
</feature>
<dbReference type="InterPro" id="IPR015807">
    <property type="entry name" value="His-tRNA-ligase"/>
</dbReference>
<feature type="binding site" evidence="10">
    <location>
        <position position="133"/>
    </location>
    <ligand>
        <name>L-histidine</name>
        <dbReference type="ChEBI" id="CHEBI:57595"/>
    </ligand>
</feature>
<evidence type="ECO:0000256" key="1">
    <source>
        <dbReference type="ARBA" id="ARBA00008226"/>
    </source>
</evidence>
<dbReference type="KEGG" id="vin:AKJ08_1929"/>
<feature type="binding site" evidence="10">
    <location>
        <begin position="282"/>
        <end position="283"/>
    </location>
    <ligand>
        <name>L-histidine</name>
        <dbReference type="ChEBI" id="CHEBI:57595"/>
    </ligand>
</feature>
<evidence type="ECO:0000313" key="13">
    <source>
        <dbReference type="Proteomes" id="UP000055590"/>
    </source>
</evidence>
<dbReference type="InterPro" id="IPR045864">
    <property type="entry name" value="aa-tRNA-synth_II/BPL/LPL"/>
</dbReference>
<keyword evidence="7 9" id="KW-0030">Aminoacyl-tRNA synthetase</keyword>
<dbReference type="PATRIC" id="fig|1391653.3.peg.2019"/>
<dbReference type="GO" id="GO:0005524">
    <property type="term" value="F:ATP binding"/>
    <property type="evidence" value="ECO:0007669"/>
    <property type="project" value="UniProtKB-UniRule"/>
</dbReference>
<evidence type="ECO:0000256" key="4">
    <source>
        <dbReference type="ARBA" id="ARBA00022741"/>
    </source>
</evidence>
<evidence type="ECO:0000256" key="10">
    <source>
        <dbReference type="PIRSR" id="PIRSR001549-1"/>
    </source>
</evidence>
<keyword evidence="3 9" id="KW-0436">Ligase</keyword>
<dbReference type="SUPFAM" id="SSF55681">
    <property type="entry name" value="Class II aaRS and biotin synthetases"/>
    <property type="match status" value="1"/>
</dbReference>
<keyword evidence="6 9" id="KW-0648">Protein biosynthesis</keyword>
<dbReference type="HAMAP" id="MF_00127">
    <property type="entry name" value="His_tRNA_synth"/>
    <property type="match status" value="1"/>
</dbReference>
<feature type="binding site" evidence="10">
    <location>
        <begin position="102"/>
        <end position="104"/>
    </location>
    <ligand>
        <name>L-histidine</name>
        <dbReference type="ChEBI" id="CHEBI:57595"/>
    </ligand>
</feature>
<dbReference type="Gene3D" id="3.30.930.10">
    <property type="entry name" value="Bira Bifunctional Protein, Domain 2"/>
    <property type="match status" value="1"/>
</dbReference>
<keyword evidence="4 9" id="KW-0547">Nucleotide-binding</keyword>
<evidence type="ECO:0000313" key="12">
    <source>
        <dbReference type="EMBL" id="AKU91542.1"/>
    </source>
</evidence>
<dbReference type="Proteomes" id="UP000055590">
    <property type="component" value="Chromosome"/>
</dbReference>
<proteinExistence type="inferred from homology"/>
<dbReference type="NCBIfam" id="TIGR00442">
    <property type="entry name" value="hisS"/>
    <property type="match status" value="1"/>
</dbReference>
<gene>
    <name evidence="9" type="primary">hisS</name>
    <name evidence="12" type="ORF">AKJ08_1929</name>
</gene>
<evidence type="ECO:0000259" key="11">
    <source>
        <dbReference type="PROSITE" id="PS50862"/>
    </source>
</evidence>
<feature type="binding site" evidence="10">
    <location>
        <position position="147"/>
    </location>
    <ligand>
        <name>L-histidine</name>
        <dbReference type="ChEBI" id="CHEBI:57595"/>
    </ligand>
</feature>
<dbReference type="CDD" id="cd00859">
    <property type="entry name" value="HisRS_anticodon"/>
    <property type="match status" value="1"/>
</dbReference>
<name>A0A0K1PDG5_9BACT</name>
<dbReference type="PANTHER" id="PTHR43707">
    <property type="entry name" value="HISTIDYL-TRNA SYNTHETASE"/>
    <property type="match status" value="1"/>
</dbReference>
<accession>A0A0K1PDG5</accession>
<dbReference type="EMBL" id="CP012332">
    <property type="protein sequence ID" value="AKU91542.1"/>
    <property type="molecule type" value="Genomic_DNA"/>
</dbReference>
<dbReference type="AlphaFoldDB" id="A0A0K1PDG5"/>
<keyword evidence="13" id="KW-1185">Reference proteome</keyword>
<dbReference type="InterPro" id="IPR041715">
    <property type="entry name" value="HisRS-like_core"/>
</dbReference>
<dbReference type="Pfam" id="PF03129">
    <property type="entry name" value="HGTP_anticodon"/>
    <property type="match status" value="1"/>
</dbReference>
<comment type="subunit">
    <text evidence="2 9">Homodimer.</text>
</comment>
<dbReference type="Pfam" id="PF13393">
    <property type="entry name" value="tRNA-synt_His"/>
    <property type="match status" value="1"/>
</dbReference>
<comment type="subcellular location">
    <subcellularLocation>
        <location evidence="9">Cytoplasm</location>
    </subcellularLocation>
</comment>
<organism evidence="12 13">
    <name type="scientific">Vulgatibacter incomptus</name>
    <dbReference type="NCBI Taxonomy" id="1391653"/>
    <lineage>
        <taxon>Bacteria</taxon>
        <taxon>Pseudomonadati</taxon>
        <taxon>Myxococcota</taxon>
        <taxon>Myxococcia</taxon>
        <taxon>Myxococcales</taxon>
        <taxon>Cystobacterineae</taxon>
        <taxon>Vulgatibacteraceae</taxon>
        <taxon>Vulgatibacter</taxon>
    </lineage>
</organism>
<keyword evidence="9" id="KW-0963">Cytoplasm</keyword>
<evidence type="ECO:0000256" key="6">
    <source>
        <dbReference type="ARBA" id="ARBA00022917"/>
    </source>
</evidence>
<dbReference type="GO" id="GO:0004821">
    <property type="term" value="F:histidine-tRNA ligase activity"/>
    <property type="evidence" value="ECO:0007669"/>
    <property type="project" value="UniProtKB-UniRule"/>
</dbReference>
<dbReference type="SUPFAM" id="SSF52954">
    <property type="entry name" value="Class II aaRS ABD-related"/>
    <property type="match status" value="1"/>
</dbReference>
<dbReference type="Gene3D" id="3.40.50.800">
    <property type="entry name" value="Anticodon-binding domain"/>
    <property type="match status" value="1"/>
</dbReference>
<dbReference type="GO" id="GO:0006427">
    <property type="term" value="P:histidyl-tRNA aminoacylation"/>
    <property type="evidence" value="ECO:0007669"/>
    <property type="project" value="UniProtKB-UniRule"/>
</dbReference>
<evidence type="ECO:0000256" key="3">
    <source>
        <dbReference type="ARBA" id="ARBA00022598"/>
    </source>
</evidence>
<dbReference type="GO" id="GO:0005737">
    <property type="term" value="C:cytoplasm"/>
    <property type="evidence" value="ECO:0007669"/>
    <property type="project" value="UniProtKB-SubCell"/>
</dbReference>
<dbReference type="STRING" id="1391653.AKJ08_1929"/>